<proteinExistence type="predicted"/>
<dbReference type="GeneID" id="92353587"/>
<feature type="transmembrane region" description="Helical" evidence="1">
    <location>
        <begin position="50"/>
        <end position="78"/>
    </location>
</feature>
<dbReference type="AlphaFoldDB" id="A0AAT9GPC2"/>
<feature type="transmembrane region" description="Helical" evidence="1">
    <location>
        <begin position="156"/>
        <end position="174"/>
    </location>
</feature>
<dbReference type="RefSeq" id="WP_369610912.1">
    <property type="nucleotide sequence ID" value="NZ_AP031322.1"/>
</dbReference>
<keyword evidence="1" id="KW-0812">Transmembrane</keyword>
<sequence length="215" mass="24266">MVLLTVRDVIWGIILTVWVAVVTLYISKIVSKHTSIYVARKVIHMLGGGLVAVLAPFVFTSPLVPIIASYTLMSYLIFKRFKDGIMGWFQEKDNYGEIFYTFSYGTLLLLMWVLDGNYWNTKDVFIALLPIYYMSFGDGVTGIIRNYVYKRRVKGFWGSVGMAIVSVPLGYYFFGVPGAISGLIATIVEVLPLIDDNISIPFASFLFLYAIIKLF</sequence>
<keyword evidence="2" id="KW-0548">Nucleotidyltransferase</keyword>
<keyword evidence="2" id="KW-0808">Transferase</keyword>
<feature type="transmembrane region" description="Helical" evidence="1">
    <location>
        <begin position="98"/>
        <end position="119"/>
    </location>
</feature>
<feature type="transmembrane region" description="Helical" evidence="1">
    <location>
        <begin position="194"/>
        <end position="212"/>
    </location>
</feature>
<protein>
    <submittedName>
        <fullName evidence="2">Phosphatidate cytidylyltransferase</fullName>
    </submittedName>
</protein>
<feature type="transmembrane region" description="Helical" evidence="1">
    <location>
        <begin position="9"/>
        <end position="30"/>
    </location>
</feature>
<name>A0AAT9GPC2_9CREN</name>
<evidence type="ECO:0000256" key="1">
    <source>
        <dbReference type="SAM" id="Phobius"/>
    </source>
</evidence>
<accession>A0AAT9GPC2</accession>
<evidence type="ECO:0000313" key="2">
    <source>
        <dbReference type="EMBL" id="BFH72708.1"/>
    </source>
</evidence>
<dbReference type="EMBL" id="AP031322">
    <property type="protein sequence ID" value="BFH72708.1"/>
    <property type="molecule type" value="Genomic_DNA"/>
</dbReference>
<reference evidence="2" key="1">
    <citation type="submission" date="2024-03" db="EMBL/GenBank/DDBJ databases">
        <title>Complete genome sequence of Sulfurisphaera javensis strain KD-1.</title>
        <authorList>
            <person name="Sakai H."/>
            <person name="Nur N."/>
            <person name="Suwanto A."/>
            <person name="Kurosawa N."/>
        </authorList>
    </citation>
    <scope>NUCLEOTIDE SEQUENCE</scope>
    <source>
        <strain evidence="2">KD-1</strain>
    </source>
</reference>
<keyword evidence="1" id="KW-1133">Transmembrane helix</keyword>
<feature type="transmembrane region" description="Helical" evidence="1">
    <location>
        <begin position="125"/>
        <end position="144"/>
    </location>
</feature>
<dbReference type="GO" id="GO:0016779">
    <property type="term" value="F:nucleotidyltransferase activity"/>
    <property type="evidence" value="ECO:0007669"/>
    <property type="project" value="UniProtKB-KW"/>
</dbReference>
<organism evidence="2">
    <name type="scientific">Sulfurisphaera javensis</name>
    <dbReference type="NCBI Taxonomy" id="2049879"/>
    <lineage>
        <taxon>Archaea</taxon>
        <taxon>Thermoproteota</taxon>
        <taxon>Thermoprotei</taxon>
        <taxon>Sulfolobales</taxon>
        <taxon>Sulfolobaceae</taxon>
        <taxon>Sulfurisphaera</taxon>
    </lineage>
</organism>
<dbReference type="KEGG" id="sjv:SJAV_06520"/>
<gene>
    <name evidence="2" type="ORF">SJAV_06520</name>
</gene>
<keyword evidence="1" id="KW-0472">Membrane</keyword>